<evidence type="ECO:0000256" key="1">
    <source>
        <dbReference type="SAM" id="MobiDB-lite"/>
    </source>
</evidence>
<evidence type="ECO:0000313" key="3">
    <source>
        <dbReference type="Proteomes" id="UP001519460"/>
    </source>
</evidence>
<dbReference type="Proteomes" id="UP001519460">
    <property type="component" value="Unassembled WGS sequence"/>
</dbReference>
<evidence type="ECO:0008006" key="4">
    <source>
        <dbReference type="Google" id="ProtNLM"/>
    </source>
</evidence>
<gene>
    <name evidence="2" type="ORF">BaRGS_00017942</name>
</gene>
<keyword evidence="3" id="KW-1185">Reference proteome</keyword>
<dbReference type="AlphaFoldDB" id="A0ABD0KUE1"/>
<feature type="compositionally biased region" description="Polar residues" evidence="1">
    <location>
        <begin position="30"/>
        <end position="40"/>
    </location>
</feature>
<dbReference type="EMBL" id="JACVVK020000122">
    <property type="protein sequence ID" value="KAK7490886.1"/>
    <property type="molecule type" value="Genomic_DNA"/>
</dbReference>
<evidence type="ECO:0000313" key="2">
    <source>
        <dbReference type="EMBL" id="KAK7490886.1"/>
    </source>
</evidence>
<feature type="region of interest" description="Disordered" evidence="1">
    <location>
        <begin position="1"/>
        <end position="46"/>
    </location>
</feature>
<organism evidence="2 3">
    <name type="scientific">Batillaria attramentaria</name>
    <dbReference type="NCBI Taxonomy" id="370345"/>
    <lineage>
        <taxon>Eukaryota</taxon>
        <taxon>Metazoa</taxon>
        <taxon>Spiralia</taxon>
        <taxon>Lophotrochozoa</taxon>
        <taxon>Mollusca</taxon>
        <taxon>Gastropoda</taxon>
        <taxon>Caenogastropoda</taxon>
        <taxon>Sorbeoconcha</taxon>
        <taxon>Cerithioidea</taxon>
        <taxon>Batillariidae</taxon>
        <taxon>Batillaria</taxon>
    </lineage>
</organism>
<feature type="region of interest" description="Disordered" evidence="1">
    <location>
        <begin position="62"/>
        <end position="87"/>
    </location>
</feature>
<name>A0ABD0KUE1_9CAEN</name>
<comment type="caution">
    <text evidence="2">The sequence shown here is derived from an EMBL/GenBank/DDBJ whole genome shotgun (WGS) entry which is preliminary data.</text>
</comment>
<accession>A0ABD0KUE1</accession>
<feature type="non-terminal residue" evidence="2">
    <location>
        <position position="1"/>
    </location>
</feature>
<sequence length="87" mass="9458">GAGTLIVANANPARQLLPEPTPSIPPAATTHPTSRGQAVNGQRPLHHPGWRLSYTISTYSDFRRPHQRPRLSVPATAPVTHTRPLSR</sequence>
<proteinExistence type="predicted"/>
<protein>
    <recommendedName>
        <fullName evidence="4">Histone H3</fullName>
    </recommendedName>
</protein>
<reference evidence="2 3" key="1">
    <citation type="journal article" date="2023" name="Sci. Data">
        <title>Genome assembly of the Korean intertidal mud-creeper Batillaria attramentaria.</title>
        <authorList>
            <person name="Patra A.K."/>
            <person name="Ho P.T."/>
            <person name="Jun S."/>
            <person name="Lee S.J."/>
            <person name="Kim Y."/>
            <person name="Won Y.J."/>
        </authorList>
    </citation>
    <scope>NUCLEOTIDE SEQUENCE [LARGE SCALE GENOMIC DNA]</scope>
    <source>
        <strain evidence="2">Wonlab-2016</strain>
    </source>
</reference>